<keyword evidence="3" id="KW-1185">Reference proteome</keyword>
<organism evidence="2 3">
    <name type="scientific">Hymenoscyphus fraxineus</name>
    <dbReference type="NCBI Taxonomy" id="746836"/>
    <lineage>
        <taxon>Eukaryota</taxon>
        <taxon>Fungi</taxon>
        <taxon>Dikarya</taxon>
        <taxon>Ascomycota</taxon>
        <taxon>Pezizomycotina</taxon>
        <taxon>Leotiomycetes</taxon>
        <taxon>Helotiales</taxon>
        <taxon>Helotiaceae</taxon>
        <taxon>Hymenoscyphus</taxon>
    </lineage>
</organism>
<comment type="caution">
    <text evidence="2">The sequence shown here is derived from an EMBL/GenBank/DDBJ whole genome shotgun (WGS) entry which is preliminary data.</text>
</comment>
<feature type="signal peptide" evidence="1">
    <location>
        <begin position="1"/>
        <end position="17"/>
    </location>
</feature>
<gene>
    <name evidence="2" type="ORF">HYFRA_00003215</name>
</gene>
<dbReference type="Proteomes" id="UP000696280">
    <property type="component" value="Unassembled WGS sequence"/>
</dbReference>
<evidence type="ECO:0000256" key="1">
    <source>
        <dbReference type="SAM" id="SignalP"/>
    </source>
</evidence>
<sequence length="100" mass="10842">MKLISPLLLTVILGVKAWNCESDSVPEKFEAACCDFQVSKNSTGFVGKDCFSASPVDDNPSQFFCLIDDTYPGCCKGLDKGDHTSSCLNVIEEGKRAELI</sequence>
<proteinExistence type="predicted"/>
<keyword evidence="1" id="KW-0732">Signal</keyword>
<feature type="chain" id="PRO_5040293946" evidence="1">
    <location>
        <begin position="18"/>
        <end position="100"/>
    </location>
</feature>
<protein>
    <submittedName>
        <fullName evidence="2">Uncharacterized protein</fullName>
    </submittedName>
</protein>
<name>A0A9N9KUT0_9HELO</name>
<dbReference type="EMBL" id="CAJVRL010000049">
    <property type="protein sequence ID" value="CAG8953023.1"/>
    <property type="molecule type" value="Genomic_DNA"/>
</dbReference>
<reference evidence="2" key="1">
    <citation type="submission" date="2021-07" db="EMBL/GenBank/DDBJ databases">
        <authorList>
            <person name="Durling M."/>
        </authorList>
    </citation>
    <scope>NUCLEOTIDE SEQUENCE</scope>
</reference>
<evidence type="ECO:0000313" key="3">
    <source>
        <dbReference type="Proteomes" id="UP000696280"/>
    </source>
</evidence>
<evidence type="ECO:0000313" key="2">
    <source>
        <dbReference type="EMBL" id="CAG8953023.1"/>
    </source>
</evidence>
<dbReference type="AlphaFoldDB" id="A0A9N9KUT0"/>
<accession>A0A9N9KUT0</accession>